<reference evidence="3 4" key="1">
    <citation type="submission" date="2020-10" db="EMBL/GenBank/DDBJ databases">
        <title>Campylobacter and Helicobacter PacBio genomes.</title>
        <authorList>
            <person name="Lane C."/>
        </authorList>
    </citation>
    <scope>NUCLEOTIDE SEQUENCE [LARGE SCALE GENOMIC DNA]</scope>
    <source>
        <strain evidence="3 4">2016D-0077</strain>
    </source>
</reference>
<dbReference type="InterPro" id="IPR005653">
    <property type="entry name" value="OstA-like_N"/>
</dbReference>
<evidence type="ECO:0000313" key="4">
    <source>
        <dbReference type="Proteomes" id="UP000594749"/>
    </source>
</evidence>
<dbReference type="Pfam" id="PF03968">
    <property type="entry name" value="LptD_N"/>
    <property type="match status" value="1"/>
</dbReference>
<protein>
    <submittedName>
        <fullName evidence="3">Lipopolysaccharide transport periplasmic protein LptA</fullName>
    </submittedName>
</protein>
<dbReference type="Gene3D" id="2.60.450.10">
    <property type="entry name" value="Lipopolysaccharide (LPS) transport protein A like domain"/>
    <property type="match status" value="1"/>
</dbReference>
<dbReference type="RefSeq" id="WP_025802921.1">
    <property type="nucleotide sequence ID" value="NZ_CP053842.1"/>
</dbReference>
<dbReference type="EMBL" id="CP063078">
    <property type="protein sequence ID" value="QOQ87358.1"/>
    <property type="molecule type" value="Genomic_DNA"/>
</dbReference>
<proteinExistence type="predicted"/>
<name>A0A7M1LFN7_9BACT</name>
<accession>A0A7M1LFN7</accession>
<evidence type="ECO:0000313" key="3">
    <source>
        <dbReference type="EMBL" id="QOQ87358.1"/>
    </source>
</evidence>
<dbReference type="Proteomes" id="UP000594749">
    <property type="component" value="Chromosome"/>
</dbReference>
<keyword evidence="1" id="KW-0732">Signal</keyword>
<feature type="chain" id="PRO_5029913688" evidence="1">
    <location>
        <begin position="21"/>
        <end position="163"/>
    </location>
</feature>
<evidence type="ECO:0000259" key="2">
    <source>
        <dbReference type="Pfam" id="PF03968"/>
    </source>
</evidence>
<sequence>MVFLRRLGLFLAIIAMPIFAEKVEVTADNFFADEVKLISVLTGNVHVKKGSYDTLDSNKITIYFDKNKQPIKYEATDNARFKILINESHYNGKGDKLTYIPAEDKYILTGNAWIEEVETKREVFGDIITISQLDGKYEVDSFRDSKNKDKKPARLIFHVEEKK</sequence>
<keyword evidence="4" id="KW-1185">Reference proteome</keyword>
<organism evidence="3 4">
    <name type="scientific">Campylobacter corcagiensis</name>
    <dbReference type="NCBI Taxonomy" id="1448857"/>
    <lineage>
        <taxon>Bacteria</taxon>
        <taxon>Pseudomonadati</taxon>
        <taxon>Campylobacterota</taxon>
        <taxon>Epsilonproteobacteria</taxon>
        <taxon>Campylobacterales</taxon>
        <taxon>Campylobacteraceae</taxon>
        <taxon>Campylobacter</taxon>
    </lineage>
</organism>
<feature type="domain" description="Organic solvent tolerance-like N-terminal" evidence="2">
    <location>
        <begin position="24"/>
        <end position="132"/>
    </location>
</feature>
<gene>
    <name evidence="3" type="ORF">IMC76_00635</name>
</gene>
<evidence type="ECO:0000256" key="1">
    <source>
        <dbReference type="SAM" id="SignalP"/>
    </source>
</evidence>
<feature type="signal peptide" evidence="1">
    <location>
        <begin position="1"/>
        <end position="20"/>
    </location>
</feature>
<dbReference type="AlphaFoldDB" id="A0A7M1LFN7"/>
<dbReference type="OrthoDB" id="5373249at2"/>